<dbReference type="Pfam" id="PF00263">
    <property type="entry name" value="Secretin"/>
    <property type="match status" value="1"/>
</dbReference>
<dbReference type="PANTHER" id="PTHR30332:SF17">
    <property type="entry name" value="TYPE IV PILIATION SYSTEM PROTEIN DR_0774-RELATED"/>
    <property type="match status" value="1"/>
</dbReference>
<feature type="domain" description="BON" evidence="2">
    <location>
        <begin position="117"/>
        <end position="193"/>
    </location>
</feature>
<comment type="caution">
    <text evidence="3">The sequence shown here is derived from an EMBL/GenBank/DDBJ whole genome shotgun (WGS) entry which is preliminary data.</text>
</comment>
<dbReference type="InterPro" id="IPR007055">
    <property type="entry name" value="BON_dom"/>
</dbReference>
<evidence type="ECO:0000313" key="4">
    <source>
        <dbReference type="Proteomes" id="UP000240811"/>
    </source>
</evidence>
<dbReference type="PROSITE" id="PS50914">
    <property type="entry name" value="BON"/>
    <property type="match status" value="1"/>
</dbReference>
<evidence type="ECO:0000313" key="3">
    <source>
        <dbReference type="EMBL" id="PTL86496.1"/>
    </source>
</evidence>
<reference evidence="4" key="1">
    <citation type="submission" date="2018-02" db="EMBL/GenBank/DDBJ databases">
        <title>Genome sequence of Candidatus Liberibacter europaeus.</title>
        <authorList>
            <person name="Frampton R.A."/>
            <person name="Thompson S.M."/>
            <person name="David C."/>
            <person name="Addison S.M."/>
            <person name="Smith G.R."/>
        </authorList>
    </citation>
    <scope>NUCLEOTIDE SEQUENCE [LARGE SCALE GENOMIC DNA]</scope>
</reference>
<dbReference type="Pfam" id="PF13629">
    <property type="entry name" value="T2SS-T3SS_pil_N"/>
    <property type="match status" value="1"/>
</dbReference>
<dbReference type="AlphaFoldDB" id="A0A2T4VXJ4"/>
<sequence>MINLQRTFVVLVVFFFINTVSVLARLEYANSDVGLKNKSAVIKVVKSELSKSKKISVVLNRVIVLEMPSDVQDVLVSDPSKMDVVVHTPKVIYIFGKDIGQANIILLGNDGKEILNLNVCVERDVASLEATLRRFIADSKIRVEMMSNTVVLHGIVKSAQDYKRAVDLTNAFLSKEVLSGVQNNVINLLNIDGSDQVTLKVTIAEVRRDILRQIGFNHTIKHGGSAPATMGIDILTESGNTFSIGKLINHFALTSLLRALENSNSIRTLAEPTLTAISGQKASFNSGGKRFYKSIDKQGGSTFTSEQYGVMLDFTPTVLSSGRIGLRIQTEISEPLGTNTDARPPEYRTRKADTSVELPSGGTIVLAGLLKDDINSSRSETPLLSKIPILGALFRSYTIEKSETEIFIAATPLLVKPVGMHELSRPDDNYVLEDNFKSLFLNRINKIYGAKEASYSTEKSYKGAIGFIYK</sequence>
<dbReference type="PANTHER" id="PTHR30332">
    <property type="entry name" value="PROBABLE GENERAL SECRETION PATHWAY PROTEIN D"/>
    <property type="match status" value="1"/>
</dbReference>
<dbReference type="InterPro" id="IPR032789">
    <property type="entry name" value="T2SS-T3SS_pil_N"/>
</dbReference>
<accession>A0A2T4VXJ4</accession>
<dbReference type="PRINTS" id="PR00811">
    <property type="entry name" value="BCTERIALGSPD"/>
</dbReference>
<proteinExistence type="inferred from homology"/>
<dbReference type="EMBL" id="PSQJ01000002">
    <property type="protein sequence ID" value="PTL86496.1"/>
    <property type="molecule type" value="Genomic_DNA"/>
</dbReference>
<protein>
    <submittedName>
        <fullName evidence="3">Pilus assembly protein CpaC</fullName>
    </submittedName>
</protein>
<evidence type="ECO:0000259" key="2">
    <source>
        <dbReference type="PROSITE" id="PS50914"/>
    </source>
</evidence>
<dbReference type="InterPro" id="IPR004846">
    <property type="entry name" value="T2SS/T3SS_dom"/>
</dbReference>
<dbReference type="GO" id="GO:0009306">
    <property type="term" value="P:protein secretion"/>
    <property type="evidence" value="ECO:0007669"/>
    <property type="project" value="InterPro"/>
</dbReference>
<dbReference type="InterPro" id="IPR001775">
    <property type="entry name" value="GspD/PilQ"/>
</dbReference>
<gene>
    <name evidence="3" type="ORF">C4617_01340</name>
</gene>
<dbReference type="Proteomes" id="UP000240811">
    <property type="component" value="Unassembled WGS sequence"/>
</dbReference>
<dbReference type="InterPro" id="IPR050810">
    <property type="entry name" value="Bact_Secretion_Sys_Channel"/>
</dbReference>
<organism evidence="3 4">
    <name type="scientific">Candidatus Liberibacter europaeus</name>
    <dbReference type="NCBI Taxonomy" id="744859"/>
    <lineage>
        <taxon>Bacteria</taxon>
        <taxon>Pseudomonadati</taxon>
        <taxon>Pseudomonadota</taxon>
        <taxon>Alphaproteobacteria</taxon>
        <taxon>Hyphomicrobiales</taxon>
        <taxon>Rhizobiaceae</taxon>
        <taxon>Liberibacter</taxon>
    </lineage>
</organism>
<evidence type="ECO:0000256" key="1">
    <source>
        <dbReference type="RuleBase" id="RU004003"/>
    </source>
</evidence>
<dbReference type="GO" id="GO:0015627">
    <property type="term" value="C:type II protein secretion system complex"/>
    <property type="evidence" value="ECO:0007669"/>
    <property type="project" value="TreeGrafter"/>
</dbReference>
<name>A0A2T4VXJ4_9HYPH</name>
<comment type="similarity">
    <text evidence="1">Belongs to the bacterial secretin family.</text>
</comment>